<evidence type="ECO:0000256" key="1">
    <source>
        <dbReference type="SAM" id="Phobius"/>
    </source>
</evidence>
<name>A0A556QRY7_9BACT</name>
<comment type="caution">
    <text evidence="2">The sequence shown here is derived from an EMBL/GenBank/DDBJ whole genome shotgun (WGS) entry which is preliminary data.</text>
</comment>
<keyword evidence="3" id="KW-1185">Reference proteome</keyword>
<feature type="transmembrane region" description="Helical" evidence="1">
    <location>
        <begin position="345"/>
        <end position="361"/>
    </location>
</feature>
<sequence length="369" mass="39059">MNLMKHNYDFGFLRSCRAGMLVCGALGALLSSVQGQTAVTGVTYGTTVDSSNSTADNIRYLNTYTPVATISTAAGSYKFDGPLADSVYIRRNTSSGNPNNSSVFYQYQSDSNGVTSVYSKGDTTPTLSEVMLSNDLTQGLRNPFANDGGTESLTSNIERIDFRYNGGYTVQAGDSLVFFDLENVGNFGDGFRIAAVTSWGTYNGTSAPTAYANSGLLIDPDSYGSPVATPLGGNASYVRSTTTNGDNISSNQSVTFLDSNTGSANSSDLYLVGIMITFADLGIAPGTVIQGFSLMAGDVAATTSGSLLNWNNSSVYKTDTDATTWGNVDFMGFGGQISRPVPEPATYGVIFMSLCTGGFLLRRRHFARR</sequence>
<keyword evidence="1" id="KW-0812">Transmembrane</keyword>
<keyword evidence="1" id="KW-0472">Membrane</keyword>
<dbReference type="Proteomes" id="UP000315648">
    <property type="component" value="Unassembled WGS sequence"/>
</dbReference>
<dbReference type="InterPro" id="IPR013424">
    <property type="entry name" value="Ice-binding_C"/>
</dbReference>
<dbReference type="EMBL" id="VMBG01000001">
    <property type="protein sequence ID" value="TSJ79383.1"/>
    <property type="molecule type" value="Genomic_DNA"/>
</dbReference>
<organism evidence="2 3">
    <name type="scientific">Rariglobus hedericola</name>
    <dbReference type="NCBI Taxonomy" id="2597822"/>
    <lineage>
        <taxon>Bacteria</taxon>
        <taxon>Pseudomonadati</taxon>
        <taxon>Verrucomicrobiota</taxon>
        <taxon>Opitutia</taxon>
        <taxon>Opitutales</taxon>
        <taxon>Opitutaceae</taxon>
        <taxon>Rariglobus</taxon>
    </lineage>
</organism>
<evidence type="ECO:0000313" key="3">
    <source>
        <dbReference type="Proteomes" id="UP000315648"/>
    </source>
</evidence>
<gene>
    <name evidence="2" type="ORF">FPL22_08865</name>
</gene>
<evidence type="ECO:0000313" key="2">
    <source>
        <dbReference type="EMBL" id="TSJ79383.1"/>
    </source>
</evidence>
<protein>
    <submittedName>
        <fullName evidence="2">PEP-CTERM sorting domain-containing protein</fullName>
    </submittedName>
</protein>
<dbReference type="AlphaFoldDB" id="A0A556QRY7"/>
<keyword evidence="1" id="KW-1133">Transmembrane helix</keyword>
<dbReference type="NCBIfam" id="TIGR02595">
    <property type="entry name" value="PEP_CTERM"/>
    <property type="match status" value="1"/>
</dbReference>
<accession>A0A556QRY7</accession>
<proteinExistence type="predicted"/>
<dbReference type="OrthoDB" id="185250at2"/>
<reference evidence="2 3" key="1">
    <citation type="submission" date="2019-07" db="EMBL/GenBank/DDBJ databases">
        <title>Description of 53C-WASEF.</title>
        <authorList>
            <person name="Pitt A."/>
            <person name="Hahn M.W."/>
        </authorList>
    </citation>
    <scope>NUCLEOTIDE SEQUENCE [LARGE SCALE GENOMIC DNA]</scope>
    <source>
        <strain evidence="2 3">53C-WASEF</strain>
    </source>
</reference>